<geneLocation type="plasmid" evidence="2 3">
    <name>pTC2</name>
</geneLocation>
<proteinExistence type="predicted"/>
<evidence type="ECO:0000313" key="2">
    <source>
        <dbReference type="EMBL" id="ABM10687.1"/>
    </source>
</evidence>
<dbReference type="HOGENOM" id="CLU_2230903_0_0_11"/>
<sequence length="105" mass="11348">MEILRARDGDDASSDSPVFRNSPELRRQAESTLAMPPRRQVGVWFILLQSSRITGWYCRAPAPAPAPAIEIGTLCATRSCEDARDWGVPAGDPPALLPGFVSLGI</sequence>
<dbReference type="Proteomes" id="UP000000637">
    <property type="component" value="Plasmid pTC2"/>
</dbReference>
<evidence type="ECO:0000313" key="3">
    <source>
        <dbReference type="Proteomes" id="UP000000637"/>
    </source>
</evidence>
<protein>
    <submittedName>
        <fullName evidence="2">Uncharacterized protein</fullName>
    </submittedName>
</protein>
<evidence type="ECO:0000256" key="1">
    <source>
        <dbReference type="SAM" id="MobiDB-lite"/>
    </source>
</evidence>
<keyword evidence="3" id="KW-1185">Reference proteome</keyword>
<accession>A1RDG6</accession>
<feature type="region of interest" description="Disordered" evidence="1">
    <location>
        <begin position="1"/>
        <end position="25"/>
    </location>
</feature>
<keyword evidence="2" id="KW-0614">Plasmid</keyword>
<gene>
    <name evidence="2" type="ordered locus">AAur_pTC20117</name>
</gene>
<dbReference type="KEGG" id="aau:AAur_pTC20117"/>
<feature type="compositionally biased region" description="Basic and acidic residues" evidence="1">
    <location>
        <begin position="1"/>
        <end position="10"/>
    </location>
</feature>
<reference evidence="2 3" key="1">
    <citation type="journal article" date="2006" name="PLoS Genet.">
        <title>Secrets of soil survival revealed by the genome sequence of Arthrobacter aurescens TC1.</title>
        <authorList>
            <person name="Mongodin E.F."/>
            <person name="Shapir N."/>
            <person name="Daugherty S.C."/>
            <person name="DeBoy R.T."/>
            <person name="Emerson J.B."/>
            <person name="Shvartzbeyn A."/>
            <person name="Radune D."/>
            <person name="Vamathevan J."/>
            <person name="Riggs F."/>
            <person name="Grinberg V."/>
            <person name="Khouri H."/>
            <person name="Wackett L.P."/>
            <person name="Nelson K.E."/>
            <person name="Sadowsky M.J."/>
        </authorList>
    </citation>
    <scope>NUCLEOTIDE SEQUENCE [LARGE SCALE GENOMIC DNA]</scope>
    <source>
        <strain evidence="2 3">TC1</strain>
    </source>
</reference>
<organism evidence="2 3">
    <name type="scientific">Paenarthrobacter aurescens (strain TC1)</name>
    <dbReference type="NCBI Taxonomy" id="290340"/>
    <lineage>
        <taxon>Bacteria</taxon>
        <taxon>Bacillati</taxon>
        <taxon>Actinomycetota</taxon>
        <taxon>Actinomycetes</taxon>
        <taxon>Micrococcales</taxon>
        <taxon>Micrococcaceae</taxon>
        <taxon>Paenarthrobacter</taxon>
    </lineage>
</organism>
<dbReference type="EMBL" id="CP000476">
    <property type="protein sequence ID" value="ABM10687.1"/>
    <property type="molecule type" value="Genomic_DNA"/>
</dbReference>
<dbReference type="AlphaFoldDB" id="A1RDG6"/>
<name>A1RDG6_PAEAT</name>